<evidence type="ECO:0008006" key="4">
    <source>
        <dbReference type="Google" id="ProtNLM"/>
    </source>
</evidence>
<accession>A0AA86IXT9</accession>
<gene>
    <name evidence="2" type="ORF">RGQ30_07050</name>
</gene>
<evidence type="ECO:0000313" key="3">
    <source>
        <dbReference type="Proteomes" id="UP001329151"/>
    </source>
</evidence>
<protein>
    <recommendedName>
        <fullName evidence="4">TonB C-terminal domain-containing protein</fullName>
    </recommendedName>
</protein>
<dbReference type="Pfam" id="PF13103">
    <property type="entry name" value="TonB_2"/>
    <property type="match status" value="1"/>
</dbReference>
<dbReference type="AlphaFoldDB" id="A0AA86IXT9"/>
<feature type="region of interest" description="Disordered" evidence="1">
    <location>
        <begin position="90"/>
        <end position="214"/>
    </location>
</feature>
<dbReference type="KEGG" id="lto:RGQ30_07050"/>
<dbReference type="SUPFAM" id="SSF74653">
    <property type="entry name" value="TolA/TonB C-terminal domain"/>
    <property type="match status" value="1"/>
</dbReference>
<reference evidence="2 3" key="1">
    <citation type="submission" date="2023-10" db="EMBL/GenBank/DDBJ databases">
        <title>Complete Genome Sequence of Limnobacter thiooxidans CS-K2T, Isolated from freshwater lake sediments in Bavaria, Germany.</title>
        <authorList>
            <person name="Naruki M."/>
            <person name="Watanabe A."/>
            <person name="Warashina T."/>
            <person name="Morita T."/>
            <person name="Arakawa K."/>
        </authorList>
    </citation>
    <scope>NUCLEOTIDE SEQUENCE [LARGE SCALE GENOMIC DNA]</scope>
    <source>
        <strain evidence="2 3">CS-K2</strain>
    </source>
</reference>
<name>A0AA86IXT9_9BURK</name>
<dbReference type="Proteomes" id="UP001329151">
    <property type="component" value="Chromosome"/>
</dbReference>
<proteinExistence type="predicted"/>
<feature type="compositionally biased region" description="Pro residues" evidence="1">
    <location>
        <begin position="92"/>
        <end position="121"/>
    </location>
</feature>
<feature type="compositionally biased region" description="Polar residues" evidence="1">
    <location>
        <begin position="199"/>
        <end position="213"/>
    </location>
</feature>
<evidence type="ECO:0000256" key="1">
    <source>
        <dbReference type="SAM" id="MobiDB-lite"/>
    </source>
</evidence>
<evidence type="ECO:0000313" key="2">
    <source>
        <dbReference type="EMBL" id="BET25204.1"/>
    </source>
</evidence>
<sequence>MSSELTPPSRGWNFTTAHQDLLSKMSKESGLQSRLDPPVDHTGEKAGLTASLLAHLALVAFFVVGLNWNTEKPAAFEAVLWSELPANQPIAVPQPKPEPVPEPPKPEPVVETPPPPKPVQPPKADIELPKKEVKPKPEPKPEPKKPEPKPEPKKPEPKKPEPKPEAKKPEPKPEPKIDPELAKKLRQEELARIMGGAPNTGSTSAGSSRNKAQYSDKIRQYVRSKLVFPGADSVSGNPEAVFEVKQLPSGEIVSITQKKSSGLPAWDSAVERALQRSSPLPKADDGSVEPVLVLSFRPKDV</sequence>
<dbReference type="PRINTS" id="PR01217">
    <property type="entry name" value="PRICHEXTENSN"/>
</dbReference>
<keyword evidence="3" id="KW-1185">Reference proteome</keyword>
<feature type="compositionally biased region" description="Basic and acidic residues" evidence="1">
    <location>
        <begin position="124"/>
        <end position="191"/>
    </location>
</feature>
<dbReference type="EMBL" id="AP028947">
    <property type="protein sequence ID" value="BET25204.1"/>
    <property type="molecule type" value="Genomic_DNA"/>
</dbReference>
<organism evidence="2 3">
    <name type="scientific">Limnobacter thiooxidans</name>
    <dbReference type="NCBI Taxonomy" id="131080"/>
    <lineage>
        <taxon>Bacteria</taxon>
        <taxon>Pseudomonadati</taxon>
        <taxon>Pseudomonadota</taxon>
        <taxon>Betaproteobacteria</taxon>
        <taxon>Burkholderiales</taxon>
        <taxon>Burkholderiaceae</taxon>
        <taxon>Limnobacter</taxon>
    </lineage>
</organism>
<dbReference type="Gene3D" id="3.30.1150.10">
    <property type="match status" value="1"/>
</dbReference>
<dbReference type="RefSeq" id="WP_338284740.1">
    <property type="nucleotide sequence ID" value="NZ_AP028947.1"/>
</dbReference>